<dbReference type="EMBL" id="JBBXJM010000001">
    <property type="protein sequence ID" value="KAL1412344.1"/>
    <property type="molecule type" value="Genomic_DNA"/>
</dbReference>
<organism evidence="2 3">
    <name type="scientific">Vanrija albida</name>
    <dbReference type="NCBI Taxonomy" id="181172"/>
    <lineage>
        <taxon>Eukaryota</taxon>
        <taxon>Fungi</taxon>
        <taxon>Dikarya</taxon>
        <taxon>Basidiomycota</taxon>
        <taxon>Agaricomycotina</taxon>
        <taxon>Tremellomycetes</taxon>
        <taxon>Trichosporonales</taxon>
        <taxon>Trichosporonaceae</taxon>
        <taxon>Vanrija</taxon>
    </lineage>
</organism>
<gene>
    <name evidence="2" type="ORF">Q8F55_000088</name>
</gene>
<comment type="caution">
    <text evidence="2">The sequence shown here is derived from an EMBL/GenBank/DDBJ whole genome shotgun (WGS) entry which is preliminary data.</text>
</comment>
<evidence type="ECO:0000313" key="3">
    <source>
        <dbReference type="Proteomes" id="UP001565368"/>
    </source>
</evidence>
<dbReference type="GeneID" id="95981131"/>
<reference evidence="2 3" key="1">
    <citation type="submission" date="2023-08" db="EMBL/GenBank/DDBJ databases">
        <title>Annotated Genome Sequence of Vanrija albida AlHP1.</title>
        <authorList>
            <person name="Herzog R."/>
        </authorList>
    </citation>
    <scope>NUCLEOTIDE SEQUENCE [LARGE SCALE GENOMIC DNA]</scope>
    <source>
        <strain evidence="2 3">AlHP1</strain>
    </source>
</reference>
<protein>
    <submittedName>
        <fullName evidence="2">Uncharacterized protein</fullName>
    </submittedName>
</protein>
<accession>A0ABR3QCA0</accession>
<name>A0ABR3QCA0_9TREE</name>
<sequence>MTFKRTLSALLKRAVPRRPRPPPEPPAPPRSPTARSISATVNSSHAWFDGDVAYGTAYGDTVGVPDDISRAPEPGDVFMGWYYAAHGVPEIVDPAWVDGQEPGAYDWPWPLGVHSLGDAAIGLPDSEPPENNVSGGGGDTSPPVPTRTPQHPLADAIVADAPARTSAALRHPLAAAIVAAAGAAAVELSWALDTSHWAGVSELTVRLVVVGVVLRRRDAARHAALVETFDEWVNLRMDDFDAAFRHVRGLVGQEAPIAAMPAALRLALVALQCTFDRGRDCAEEWPDARLVVFEIKELGAYAPVDTIAGLQSPAVTLAAAASVAWAEVNAAYTSGAWYGVSPLAVQLFVVHLVFVDRDEARSARLEYESFDEFETARMERFDAVYSWVSANLPVVPDSVATLGLTLMALQYTHTGEGGEWPADRWVPYVRSMLGTYAAVQWWDRS</sequence>
<keyword evidence="3" id="KW-1185">Reference proteome</keyword>
<proteinExistence type="predicted"/>
<evidence type="ECO:0000256" key="1">
    <source>
        <dbReference type="SAM" id="MobiDB-lite"/>
    </source>
</evidence>
<dbReference type="RefSeq" id="XP_069212288.1">
    <property type="nucleotide sequence ID" value="XM_069348744.1"/>
</dbReference>
<feature type="region of interest" description="Disordered" evidence="1">
    <location>
        <begin position="119"/>
        <end position="145"/>
    </location>
</feature>
<feature type="compositionally biased region" description="Pro residues" evidence="1">
    <location>
        <begin position="22"/>
        <end position="31"/>
    </location>
</feature>
<dbReference type="Proteomes" id="UP001565368">
    <property type="component" value="Unassembled WGS sequence"/>
</dbReference>
<evidence type="ECO:0000313" key="2">
    <source>
        <dbReference type="EMBL" id="KAL1412344.1"/>
    </source>
</evidence>
<feature type="region of interest" description="Disordered" evidence="1">
    <location>
        <begin position="1"/>
        <end position="36"/>
    </location>
</feature>